<reference evidence="4" key="1">
    <citation type="journal article" date="2020" name="Fungal Divers.">
        <title>Resolving the Mortierellaceae phylogeny through synthesis of multi-gene phylogenetics and phylogenomics.</title>
        <authorList>
            <person name="Vandepol N."/>
            <person name="Liber J."/>
            <person name="Desiro A."/>
            <person name="Na H."/>
            <person name="Kennedy M."/>
            <person name="Barry K."/>
            <person name="Grigoriev I.V."/>
            <person name="Miller A.N."/>
            <person name="O'Donnell K."/>
            <person name="Stajich J.E."/>
            <person name="Bonito G."/>
        </authorList>
    </citation>
    <scope>NUCLEOTIDE SEQUENCE</scope>
    <source>
        <strain evidence="4">MES-2147</strain>
    </source>
</reference>
<feature type="region of interest" description="Disordered" evidence="2">
    <location>
        <begin position="207"/>
        <end position="228"/>
    </location>
</feature>
<feature type="non-terminal residue" evidence="4">
    <location>
        <position position="446"/>
    </location>
</feature>
<dbReference type="EMBL" id="JAAAHW010003339">
    <property type="protein sequence ID" value="KAF9984933.1"/>
    <property type="molecule type" value="Genomic_DNA"/>
</dbReference>
<evidence type="ECO:0000313" key="5">
    <source>
        <dbReference type="Proteomes" id="UP000749646"/>
    </source>
</evidence>
<evidence type="ECO:0000313" key="4">
    <source>
        <dbReference type="EMBL" id="KAF9984933.1"/>
    </source>
</evidence>
<evidence type="ECO:0000259" key="3">
    <source>
        <dbReference type="Pfam" id="PF01370"/>
    </source>
</evidence>
<dbReference type="OrthoDB" id="331544at2759"/>
<protein>
    <recommendedName>
        <fullName evidence="3">NAD-dependent epimerase/dehydratase domain-containing protein</fullName>
    </recommendedName>
</protein>
<dbReference type="Proteomes" id="UP000749646">
    <property type="component" value="Unassembled WGS sequence"/>
</dbReference>
<organism evidence="4 5">
    <name type="scientific">Modicella reniformis</name>
    <dbReference type="NCBI Taxonomy" id="1440133"/>
    <lineage>
        <taxon>Eukaryota</taxon>
        <taxon>Fungi</taxon>
        <taxon>Fungi incertae sedis</taxon>
        <taxon>Mucoromycota</taxon>
        <taxon>Mortierellomycotina</taxon>
        <taxon>Mortierellomycetes</taxon>
        <taxon>Mortierellales</taxon>
        <taxon>Mortierellaceae</taxon>
        <taxon>Modicella</taxon>
    </lineage>
</organism>
<feature type="domain" description="NAD-dependent epimerase/dehydratase" evidence="3">
    <location>
        <begin position="32"/>
        <end position="321"/>
    </location>
</feature>
<dbReference type="Gene3D" id="3.40.50.720">
    <property type="entry name" value="NAD(P)-binding Rossmann-like Domain"/>
    <property type="match status" value="1"/>
</dbReference>
<evidence type="ECO:0000256" key="2">
    <source>
        <dbReference type="SAM" id="MobiDB-lite"/>
    </source>
</evidence>
<dbReference type="Gene3D" id="3.90.25.10">
    <property type="entry name" value="UDP-galactose 4-epimerase, domain 1"/>
    <property type="match status" value="1"/>
</dbReference>
<sequence>MNSQDALFDDINRDLLGCNTPLDKDVVFAKRILLTGGAGFIGSVLAKKLVLNYPEYFILVIDKLDYCSSLNNLRPLLPLDEWPVPISVTTATTTTTTTISTTITAATAATTTTTTATTTVADQSSTGSCSSPKSYPNFKFILGDITDLDTIQTVMIDYKIDTVIHLASQTHVDKSFGESIDFTRNNVLGAHVMLEAARKVFCSPTDTHTVSEPRNGQTECAAEEEEGKEKGKEHVKRFLYISTDEVYGEVMLDQPDRKEDAPLAPSNPYSATKAAAESMVQAYHKSFHLPIIITRSNNVYGPFQYPEKIFPKFIMSLLNNKNPSDSNNNNNDDNYLGIENNMIFHRNVLKASNSRRGIRTGGHCYIHGSGQHSRTYLYVTDVADALDVILHRGEVGQVYNIGGGYEMSNLELAQDLIHRMILEPSTDSPGDMELLVKPIPARWDNG</sequence>
<feature type="domain" description="NAD-dependent epimerase/dehydratase" evidence="3">
    <location>
        <begin position="355"/>
        <end position="402"/>
    </location>
</feature>
<comment type="caution">
    <text evidence="4">The sequence shown here is derived from an EMBL/GenBank/DDBJ whole genome shotgun (WGS) entry which is preliminary data.</text>
</comment>
<keyword evidence="5" id="KW-1185">Reference proteome</keyword>
<evidence type="ECO:0000256" key="1">
    <source>
        <dbReference type="ARBA" id="ARBA00007637"/>
    </source>
</evidence>
<dbReference type="AlphaFoldDB" id="A0A9P6MAA7"/>
<proteinExistence type="inferred from homology"/>
<feature type="compositionally biased region" description="Polar residues" evidence="2">
    <location>
        <begin position="207"/>
        <end position="218"/>
    </location>
</feature>
<dbReference type="InterPro" id="IPR001509">
    <property type="entry name" value="Epimerase_deHydtase"/>
</dbReference>
<name>A0A9P6MAA7_9FUNG</name>
<dbReference type="InterPro" id="IPR036291">
    <property type="entry name" value="NAD(P)-bd_dom_sf"/>
</dbReference>
<gene>
    <name evidence="4" type="ORF">BGZ65_012206</name>
</gene>
<dbReference type="PANTHER" id="PTHR43000">
    <property type="entry name" value="DTDP-D-GLUCOSE 4,6-DEHYDRATASE-RELATED"/>
    <property type="match status" value="1"/>
</dbReference>
<accession>A0A9P6MAA7</accession>
<comment type="similarity">
    <text evidence="1">Belongs to the NAD(P)-dependent epimerase/dehydratase family.</text>
</comment>
<dbReference type="SUPFAM" id="SSF51735">
    <property type="entry name" value="NAD(P)-binding Rossmann-fold domains"/>
    <property type="match status" value="1"/>
</dbReference>
<dbReference type="Pfam" id="PF01370">
    <property type="entry name" value="Epimerase"/>
    <property type="match status" value="2"/>
</dbReference>